<accession>A0A0S4JNS8</accession>
<keyword evidence="2" id="KW-1185">Reference proteome</keyword>
<reference evidence="2" key="1">
    <citation type="submission" date="2015-09" db="EMBL/GenBank/DDBJ databases">
        <authorList>
            <consortium name="Pathogen Informatics"/>
        </authorList>
    </citation>
    <scope>NUCLEOTIDE SEQUENCE [LARGE SCALE GENOMIC DNA]</scope>
    <source>
        <strain evidence="2">Lake Konstanz</strain>
    </source>
</reference>
<dbReference type="AlphaFoldDB" id="A0A0S4JNS8"/>
<proteinExistence type="predicted"/>
<sequence>MLTVTPILTHRWLDSEARCSPCRWMFSIASCGAPPIHPLDTVFRVPHVRRLRGQGLRCEAAALYIP</sequence>
<dbReference type="VEuPathDB" id="TriTrypDB:BSAL_41145"/>
<evidence type="ECO:0000313" key="1">
    <source>
        <dbReference type="EMBL" id="CUG93162.1"/>
    </source>
</evidence>
<organism evidence="1 2">
    <name type="scientific">Bodo saltans</name>
    <name type="common">Flagellated protozoan</name>
    <dbReference type="NCBI Taxonomy" id="75058"/>
    <lineage>
        <taxon>Eukaryota</taxon>
        <taxon>Discoba</taxon>
        <taxon>Euglenozoa</taxon>
        <taxon>Kinetoplastea</taxon>
        <taxon>Metakinetoplastina</taxon>
        <taxon>Eubodonida</taxon>
        <taxon>Bodonidae</taxon>
        <taxon>Bodo</taxon>
    </lineage>
</organism>
<name>A0A0S4JNS8_BODSA</name>
<evidence type="ECO:0000313" key="2">
    <source>
        <dbReference type="Proteomes" id="UP000051952"/>
    </source>
</evidence>
<protein>
    <submittedName>
        <fullName evidence="1">Uncharacterized protein</fullName>
    </submittedName>
</protein>
<dbReference type="EMBL" id="CYKH01002126">
    <property type="protein sequence ID" value="CUG93162.1"/>
    <property type="molecule type" value="Genomic_DNA"/>
</dbReference>
<gene>
    <name evidence="1" type="ORF">BSAL_41145</name>
</gene>
<dbReference type="Proteomes" id="UP000051952">
    <property type="component" value="Unassembled WGS sequence"/>
</dbReference>